<keyword evidence="4" id="KW-1185">Reference proteome</keyword>
<dbReference type="Gene3D" id="3.40.50.300">
    <property type="entry name" value="P-loop containing nucleotide triphosphate hydrolases"/>
    <property type="match status" value="1"/>
</dbReference>
<reference evidence="2 4" key="2">
    <citation type="journal article" date="2014" name="BMC Genomics">
        <title>An improved genome release (version Mt4.0) for the model legume Medicago truncatula.</title>
        <authorList>
            <person name="Tang H."/>
            <person name="Krishnakumar V."/>
            <person name="Bidwell S."/>
            <person name="Rosen B."/>
            <person name="Chan A."/>
            <person name="Zhou S."/>
            <person name="Gentzbittel L."/>
            <person name="Childs K.L."/>
            <person name="Yandell M."/>
            <person name="Gundlach H."/>
            <person name="Mayer K.F."/>
            <person name="Schwartz D.C."/>
            <person name="Town C.D."/>
        </authorList>
    </citation>
    <scope>GENOME REANNOTATION</scope>
    <source>
        <strain evidence="3 4">cv. Jemalong A17</strain>
    </source>
</reference>
<reference evidence="2 4" key="1">
    <citation type="journal article" date="2011" name="Nature">
        <title>The Medicago genome provides insight into the evolution of rhizobial symbioses.</title>
        <authorList>
            <person name="Young N.D."/>
            <person name="Debelle F."/>
            <person name="Oldroyd G.E."/>
            <person name="Geurts R."/>
            <person name="Cannon S.B."/>
            <person name="Udvardi M.K."/>
            <person name="Benedito V.A."/>
            <person name="Mayer K.F."/>
            <person name="Gouzy J."/>
            <person name="Schoof H."/>
            <person name="Van de Peer Y."/>
            <person name="Proost S."/>
            <person name="Cook D.R."/>
            <person name="Meyers B.C."/>
            <person name="Spannagl M."/>
            <person name="Cheung F."/>
            <person name="De Mita S."/>
            <person name="Krishnakumar V."/>
            <person name="Gundlach H."/>
            <person name="Zhou S."/>
            <person name="Mudge J."/>
            <person name="Bharti A.K."/>
            <person name="Murray J.D."/>
            <person name="Naoumkina M.A."/>
            <person name="Rosen B."/>
            <person name="Silverstein K.A."/>
            <person name="Tang H."/>
            <person name="Rombauts S."/>
            <person name="Zhao P.X."/>
            <person name="Zhou P."/>
            <person name="Barbe V."/>
            <person name="Bardou P."/>
            <person name="Bechner M."/>
            <person name="Bellec A."/>
            <person name="Berger A."/>
            <person name="Berges H."/>
            <person name="Bidwell S."/>
            <person name="Bisseling T."/>
            <person name="Choisne N."/>
            <person name="Couloux A."/>
            <person name="Denny R."/>
            <person name="Deshpande S."/>
            <person name="Dai X."/>
            <person name="Doyle J.J."/>
            <person name="Dudez A.M."/>
            <person name="Farmer A.D."/>
            <person name="Fouteau S."/>
            <person name="Franken C."/>
            <person name="Gibelin C."/>
            <person name="Gish J."/>
            <person name="Goldstein S."/>
            <person name="Gonzalez A.J."/>
            <person name="Green P.J."/>
            <person name="Hallab A."/>
            <person name="Hartog M."/>
            <person name="Hua A."/>
            <person name="Humphray S.J."/>
            <person name="Jeong D.H."/>
            <person name="Jing Y."/>
            <person name="Jocker A."/>
            <person name="Kenton S.M."/>
            <person name="Kim D.J."/>
            <person name="Klee K."/>
            <person name="Lai H."/>
            <person name="Lang C."/>
            <person name="Lin S."/>
            <person name="Macmil S.L."/>
            <person name="Magdelenat G."/>
            <person name="Matthews L."/>
            <person name="McCorrison J."/>
            <person name="Monaghan E.L."/>
            <person name="Mun J.H."/>
            <person name="Najar F.Z."/>
            <person name="Nicholson C."/>
            <person name="Noirot C."/>
            <person name="O'Bleness M."/>
            <person name="Paule C.R."/>
            <person name="Poulain J."/>
            <person name="Prion F."/>
            <person name="Qin B."/>
            <person name="Qu C."/>
            <person name="Retzel E.F."/>
            <person name="Riddle C."/>
            <person name="Sallet E."/>
            <person name="Samain S."/>
            <person name="Samson N."/>
            <person name="Sanders I."/>
            <person name="Saurat O."/>
            <person name="Scarpelli C."/>
            <person name="Schiex T."/>
            <person name="Segurens B."/>
            <person name="Severin A.J."/>
            <person name="Sherrier D.J."/>
            <person name="Shi R."/>
            <person name="Sims S."/>
            <person name="Singer S.R."/>
            <person name="Sinharoy S."/>
            <person name="Sterck L."/>
            <person name="Viollet A."/>
            <person name="Wang B.B."/>
            <person name="Wang K."/>
            <person name="Wang M."/>
            <person name="Wang X."/>
            <person name="Warfsmann J."/>
            <person name="Weissenbach J."/>
            <person name="White D.D."/>
            <person name="White J.D."/>
            <person name="Wiley G.B."/>
            <person name="Wincker P."/>
            <person name="Xing Y."/>
            <person name="Yang L."/>
            <person name="Yao Z."/>
            <person name="Ying F."/>
            <person name="Zhai J."/>
            <person name="Zhou L."/>
            <person name="Zuber A."/>
            <person name="Denarie J."/>
            <person name="Dixon R.A."/>
            <person name="May G.D."/>
            <person name="Schwartz D.C."/>
            <person name="Rogers J."/>
            <person name="Quetier F."/>
            <person name="Town C.D."/>
            <person name="Roe B.A."/>
        </authorList>
    </citation>
    <scope>NUCLEOTIDE SEQUENCE [LARGE SCALE GENOMIC DNA]</scope>
    <source>
        <strain evidence="2">A17</strain>
        <strain evidence="3 4">cv. Jemalong A17</strain>
    </source>
</reference>
<dbReference type="Pfam" id="PF02721">
    <property type="entry name" value="DUF223"/>
    <property type="match status" value="1"/>
</dbReference>
<gene>
    <name evidence="2" type="ordered locus">MTR_2g020010</name>
</gene>
<organism evidence="2 4">
    <name type="scientific">Medicago truncatula</name>
    <name type="common">Barrel medic</name>
    <name type="synonym">Medicago tribuloides</name>
    <dbReference type="NCBI Taxonomy" id="3880"/>
    <lineage>
        <taxon>Eukaryota</taxon>
        <taxon>Viridiplantae</taxon>
        <taxon>Streptophyta</taxon>
        <taxon>Embryophyta</taxon>
        <taxon>Tracheophyta</taxon>
        <taxon>Spermatophyta</taxon>
        <taxon>Magnoliopsida</taxon>
        <taxon>eudicotyledons</taxon>
        <taxon>Gunneridae</taxon>
        <taxon>Pentapetalae</taxon>
        <taxon>rosids</taxon>
        <taxon>fabids</taxon>
        <taxon>Fabales</taxon>
        <taxon>Fabaceae</taxon>
        <taxon>Papilionoideae</taxon>
        <taxon>50 kb inversion clade</taxon>
        <taxon>NPAAA clade</taxon>
        <taxon>Hologalegina</taxon>
        <taxon>IRL clade</taxon>
        <taxon>Trifolieae</taxon>
        <taxon>Medicago</taxon>
    </lineage>
</organism>
<protein>
    <submittedName>
        <fullName evidence="2">ATP synthase subunit beta</fullName>
    </submittedName>
</protein>
<dbReference type="SUPFAM" id="SSF52540">
    <property type="entry name" value="P-loop containing nucleoside triphosphate hydrolases"/>
    <property type="match status" value="1"/>
</dbReference>
<evidence type="ECO:0000313" key="3">
    <source>
        <dbReference type="EnsemblPlants" id="AES64231"/>
    </source>
</evidence>
<evidence type="ECO:0000313" key="4">
    <source>
        <dbReference type="Proteomes" id="UP000002051"/>
    </source>
</evidence>
<dbReference type="InterPro" id="IPR027417">
    <property type="entry name" value="P-loop_NTPase"/>
</dbReference>
<dbReference type="HOGENOM" id="CLU_1016936_0_0_1"/>
<dbReference type="EnsemblPlants" id="AES64231">
    <property type="protein sequence ID" value="AES64231"/>
    <property type="gene ID" value="MTR_2g020010"/>
</dbReference>
<sequence length="274" mass="31674">MDLKDKIKVKTIYSSLLKFSLQLSPQNLFFFNQTLTLNVAYKRGCLVKVTPVLLCVDRASWNLKGKVIRLWQVSDFNGNRMSFSIELVLLDEASDRIHEEKCYSFENMGIVNNCGGYRTTRHSYKLNFQFSFKVQYLLNLNIIKSPYQLIPIYEVIGETMTLTIWLVLSGMRGMTNSIVQRDEVNVLIYYDFDLNDFVLMKVKESTQNVDSSFEGHIEEKIKHKVEEFIYTGRKVVDLLMPIRKGGSVGLIGTIGERKTLFMMELMKNSGMDYG</sequence>
<dbReference type="STRING" id="3880.G7ISH4"/>
<dbReference type="InterPro" id="IPR003871">
    <property type="entry name" value="RFA1B/D_OB_1st"/>
</dbReference>
<dbReference type="PaxDb" id="3880-AES64231"/>
<dbReference type="SUPFAM" id="SSF50249">
    <property type="entry name" value="Nucleic acid-binding proteins"/>
    <property type="match status" value="1"/>
</dbReference>
<dbReference type="Proteomes" id="UP000002051">
    <property type="component" value="Chromosome 2"/>
</dbReference>
<evidence type="ECO:0000313" key="2">
    <source>
        <dbReference type="EMBL" id="AES64231.1"/>
    </source>
</evidence>
<feature type="domain" description="Replication protein A 70 kDa DNA-binding subunit B/D first OB fold" evidence="1">
    <location>
        <begin position="75"/>
        <end position="134"/>
    </location>
</feature>
<dbReference type="EMBL" id="CM001218">
    <property type="protein sequence ID" value="AES64231.1"/>
    <property type="molecule type" value="Genomic_DNA"/>
</dbReference>
<proteinExistence type="predicted"/>
<dbReference type="Gene3D" id="2.40.50.140">
    <property type="entry name" value="Nucleic acid-binding proteins"/>
    <property type="match status" value="1"/>
</dbReference>
<reference evidence="3" key="3">
    <citation type="submission" date="2015-04" db="UniProtKB">
        <authorList>
            <consortium name="EnsemblPlants"/>
        </authorList>
    </citation>
    <scope>IDENTIFICATION</scope>
    <source>
        <strain evidence="3">cv. Jemalong A17</strain>
    </source>
</reference>
<dbReference type="AlphaFoldDB" id="G7ISH4"/>
<name>G7ISH4_MEDTR</name>
<dbReference type="InterPro" id="IPR012340">
    <property type="entry name" value="NA-bd_OB-fold"/>
</dbReference>
<evidence type="ECO:0000259" key="1">
    <source>
        <dbReference type="Pfam" id="PF02721"/>
    </source>
</evidence>
<accession>G7ISH4</accession>